<organism evidence="2 3">
    <name type="scientific">Microbacterium sorbitolivorans</name>
    <dbReference type="NCBI Taxonomy" id="1867410"/>
    <lineage>
        <taxon>Bacteria</taxon>
        <taxon>Bacillati</taxon>
        <taxon>Actinomycetota</taxon>
        <taxon>Actinomycetes</taxon>
        <taxon>Micrococcales</taxon>
        <taxon>Microbacteriaceae</taxon>
        <taxon>Microbacterium</taxon>
    </lineage>
</organism>
<dbReference type="Pfam" id="PF17227">
    <property type="entry name" value="DUF5302"/>
    <property type="match status" value="1"/>
</dbReference>
<dbReference type="InterPro" id="IPR035172">
    <property type="entry name" value="DUF5302"/>
</dbReference>
<dbReference type="RefSeq" id="WP_114117969.1">
    <property type="nucleotide sequence ID" value="NZ_BMHU01000002.1"/>
</dbReference>
<evidence type="ECO:0000256" key="1">
    <source>
        <dbReference type="SAM" id="MobiDB-lite"/>
    </source>
</evidence>
<feature type="region of interest" description="Disordered" evidence="1">
    <location>
        <begin position="1"/>
        <end position="59"/>
    </location>
</feature>
<accession>A0A367XXK3</accession>
<dbReference type="EMBL" id="QORO01000003">
    <property type="protein sequence ID" value="RCK58365.1"/>
    <property type="molecule type" value="Genomic_DNA"/>
</dbReference>
<evidence type="ECO:0008006" key="4">
    <source>
        <dbReference type="Google" id="ProtNLM"/>
    </source>
</evidence>
<reference evidence="2 3" key="1">
    <citation type="submission" date="2018-07" db="EMBL/GenBank/DDBJ databases">
        <title>Microbacterium endoborsara sp. nov., a novel actinobacterium isolated from Borszczowia aralocaspica.</title>
        <authorList>
            <person name="An D."/>
        </authorList>
    </citation>
    <scope>NUCLEOTIDE SEQUENCE [LARGE SCALE GENOMIC DNA]</scope>
    <source>
        <strain evidence="2 3">C1.15228</strain>
    </source>
</reference>
<proteinExistence type="predicted"/>
<comment type="caution">
    <text evidence="2">The sequence shown here is derived from an EMBL/GenBank/DDBJ whole genome shotgun (WGS) entry which is preliminary data.</text>
</comment>
<name>A0A367XXK3_9MICO</name>
<evidence type="ECO:0000313" key="2">
    <source>
        <dbReference type="EMBL" id="RCK58365.1"/>
    </source>
</evidence>
<sequence>MSGHDEEVSASEEMKRKFREALDKKNAHQRAGEAHLDGDSAVHEAHSAHTQRQFRRKSG</sequence>
<gene>
    <name evidence="2" type="ORF">DTO57_09330</name>
</gene>
<dbReference type="OrthoDB" id="4319558at2"/>
<keyword evidence="3" id="KW-1185">Reference proteome</keyword>
<evidence type="ECO:0000313" key="3">
    <source>
        <dbReference type="Proteomes" id="UP000253508"/>
    </source>
</evidence>
<dbReference type="Proteomes" id="UP000253508">
    <property type="component" value="Unassembled WGS sequence"/>
</dbReference>
<feature type="compositionally biased region" description="Basic and acidic residues" evidence="1">
    <location>
        <begin position="1"/>
        <end position="47"/>
    </location>
</feature>
<protein>
    <recommendedName>
        <fullName evidence="4">DUF5302 domain-containing protein</fullName>
    </recommendedName>
</protein>
<dbReference type="AlphaFoldDB" id="A0A367XXK3"/>